<sequence>MNDARDTKARVDAHAQMTRRVAPWGILCPVSPLVRRRRGPRSLWHRARTGLASRPVVLVSLVLGGILVLGILWCAFVGWRASSDLTEVRRDGEIMRDRLVDGDAAGAREALRNYQDAAAAAADRTDGPTWWTLEHLPVFGDDAQGIAVASSVLDDLGQQALPELVDAADQVTSRAFQPQGHRFPVSTITDAQEPAEKSEAAFADADRRLDAVDSSGFVGPVREGFDSLRSLVTTSRSTLGSVYRAARIMPDLLGANGPRHYLLVFENNAELRSTGGLAGSVSLLAADDGRVDIVDQEATHSFGNSRRSPVPLTREEEQLFGPALGQYFLDADLTPDVPRAAELMAGHWEKAYHQRVDGVFMIDPVAVSYLLAGTGPVPVPGYGPVTASTVVQLVENEIYKQTTSFAAHDAYQDAVAKAVFNAFADGRGDPVQLVTGLVRGVAEGRIRVHSFDKDVQQQISGTAIAGELPSEDPAVGVYLNDGTASKMSYYLRYDVHLVARSCTGDVQDLSGSIKLTNDTPPDIADYPWSVTGDKNRPDYWVTGEQQVVIYLMFPGDGQLESLEIDNRAINPPSTRPLEHRTVAPIYIDLQPEETSTVNFVLRTGHGQTGDVHLFVTPGSQPGSQSTTVSSHCSSQ</sequence>
<dbReference type="Pfam" id="PF13196">
    <property type="entry name" value="DUF4012"/>
    <property type="match status" value="1"/>
</dbReference>
<protein>
    <submittedName>
        <fullName evidence="3">DUF4012 domain-containing protein</fullName>
    </submittedName>
</protein>
<comment type="caution">
    <text evidence="3">The sequence shown here is derived from an EMBL/GenBank/DDBJ whole genome shotgun (WGS) entry which is preliminary data.</text>
</comment>
<evidence type="ECO:0000256" key="1">
    <source>
        <dbReference type="SAM" id="MobiDB-lite"/>
    </source>
</evidence>
<keyword evidence="2" id="KW-1133">Transmembrane helix</keyword>
<proteinExistence type="predicted"/>
<name>A0ABP7IW64_9ACTN</name>
<evidence type="ECO:0000313" key="3">
    <source>
        <dbReference type="EMBL" id="GAA3828153.1"/>
    </source>
</evidence>
<accession>A0ABP7IW64</accession>
<feature type="transmembrane region" description="Helical" evidence="2">
    <location>
        <begin position="56"/>
        <end position="79"/>
    </location>
</feature>
<evidence type="ECO:0000313" key="4">
    <source>
        <dbReference type="Proteomes" id="UP001501821"/>
    </source>
</evidence>
<dbReference type="Proteomes" id="UP001501821">
    <property type="component" value="Unassembled WGS sequence"/>
</dbReference>
<reference evidence="4" key="1">
    <citation type="journal article" date="2019" name="Int. J. Syst. Evol. Microbiol.">
        <title>The Global Catalogue of Microorganisms (GCM) 10K type strain sequencing project: providing services to taxonomists for standard genome sequencing and annotation.</title>
        <authorList>
            <consortium name="The Broad Institute Genomics Platform"/>
            <consortium name="The Broad Institute Genome Sequencing Center for Infectious Disease"/>
            <person name="Wu L."/>
            <person name="Ma J."/>
        </authorList>
    </citation>
    <scope>NUCLEOTIDE SEQUENCE [LARGE SCALE GENOMIC DNA]</scope>
    <source>
        <strain evidence="4">JCM 16953</strain>
    </source>
</reference>
<evidence type="ECO:0000256" key="2">
    <source>
        <dbReference type="SAM" id="Phobius"/>
    </source>
</evidence>
<feature type="region of interest" description="Disordered" evidence="1">
    <location>
        <begin position="616"/>
        <end position="635"/>
    </location>
</feature>
<organism evidence="3 4">
    <name type="scientific">Nocardioides panacisoli</name>
    <dbReference type="NCBI Taxonomy" id="627624"/>
    <lineage>
        <taxon>Bacteria</taxon>
        <taxon>Bacillati</taxon>
        <taxon>Actinomycetota</taxon>
        <taxon>Actinomycetes</taxon>
        <taxon>Propionibacteriales</taxon>
        <taxon>Nocardioidaceae</taxon>
        <taxon>Nocardioides</taxon>
    </lineage>
</organism>
<dbReference type="InterPro" id="IPR025101">
    <property type="entry name" value="DUF4012"/>
</dbReference>
<feature type="compositionally biased region" description="Low complexity" evidence="1">
    <location>
        <begin position="623"/>
        <end position="635"/>
    </location>
</feature>
<keyword evidence="2" id="KW-0812">Transmembrane</keyword>
<dbReference type="EMBL" id="BAABAH010000013">
    <property type="protein sequence ID" value="GAA3828153.1"/>
    <property type="molecule type" value="Genomic_DNA"/>
</dbReference>
<keyword evidence="4" id="KW-1185">Reference proteome</keyword>
<keyword evidence="2" id="KW-0472">Membrane</keyword>
<gene>
    <name evidence="3" type="ORF">GCM10022242_31930</name>
</gene>